<name>A0A6B8RIG4_9BACL</name>
<dbReference type="RefSeq" id="WP_155700894.1">
    <property type="nucleotide sequence ID" value="NZ_CP034235.1"/>
</dbReference>
<dbReference type="Gene3D" id="3.30.1930.10">
    <property type="entry name" value="capsid protein of prophage domain"/>
    <property type="match status" value="1"/>
</dbReference>
<protein>
    <submittedName>
        <fullName evidence="1">Major capsid protein</fullName>
    </submittedName>
</protein>
<evidence type="ECO:0000313" key="2">
    <source>
        <dbReference type="Proteomes" id="UP000426246"/>
    </source>
</evidence>
<sequence>MPAQISIYDPRVMYEAIINRPPAHTFLKKMFFNEVKTFDTPFVDVDYYKSRRKMAPFVSPRLPGKVISREGFITKTYTPPQLKPLRGINGENINKRSLGDTLYTRKSPADRAAELLASDIVELDDSITRREEWMYAQVLFSGQVHMLGEGVDELLDFNFTQKDTLSGTDKWDNAASDPYAQLYERRRVVVKNSGVNPDTSLMASDVVQVFITHPKIKELLDIRRVELGMINPRQLPNGATYIGSLSALGLDIYSYDEWFLDEDTDPLNPTEQPMIPSGHIWLGSTQAKFSTYYGAVTLVDPDTKDFYTVEGDRIPQSWVSIEPPQRFLQINSRPLPVPHEVDSWYIIEVI</sequence>
<dbReference type="KEGG" id="ppsc:EHS13_13730"/>
<keyword evidence="2" id="KW-1185">Reference proteome</keyword>
<accession>A0A6B8RIG4</accession>
<gene>
    <name evidence="1" type="ORF">EHS13_13730</name>
</gene>
<proteinExistence type="predicted"/>
<dbReference type="AlphaFoldDB" id="A0A6B8RIG4"/>
<dbReference type="OrthoDB" id="5449178at2"/>
<dbReference type="Proteomes" id="UP000426246">
    <property type="component" value="Chromosome"/>
</dbReference>
<dbReference type="InterPro" id="IPR005564">
    <property type="entry name" value="Major_capsid_GpE"/>
</dbReference>
<reference evidence="2" key="1">
    <citation type="submission" date="2018-11" db="EMBL/GenBank/DDBJ databases">
        <title>Complete genome sequence of Paenibacillus sp. ML311-T8.</title>
        <authorList>
            <person name="Nam Y.-D."/>
            <person name="Kang J."/>
            <person name="Chung W.-H."/>
            <person name="Park Y.S."/>
        </authorList>
    </citation>
    <scope>NUCLEOTIDE SEQUENCE [LARGE SCALE GENOMIC DNA]</scope>
    <source>
        <strain evidence="2">ML311-T8</strain>
    </source>
</reference>
<organism evidence="1 2">
    <name type="scientific">Paenibacillus psychroresistens</name>
    <dbReference type="NCBI Taxonomy" id="1778678"/>
    <lineage>
        <taxon>Bacteria</taxon>
        <taxon>Bacillati</taxon>
        <taxon>Bacillota</taxon>
        <taxon>Bacilli</taxon>
        <taxon>Bacillales</taxon>
        <taxon>Paenibacillaceae</taxon>
        <taxon>Paenibacillus</taxon>
    </lineage>
</organism>
<evidence type="ECO:0000313" key="1">
    <source>
        <dbReference type="EMBL" id="QGQ95859.1"/>
    </source>
</evidence>
<dbReference type="Gene3D" id="3.15.30.10">
    <property type="entry name" value="putative capsid protein of prophage domain like"/>
    <property type="match status" value="1"/>
</dbReference>
<dbReference type="EMBL" id="CP034235">
    <property type="protein sequence ID" value="QGQ95859.1"/>
    <property type="molecule type" value="Genomic_DNA"/>
</dbReference>
<dbReference type="Pfam" id="PF03864">
    <property type="entry name" value="Phage_cap_E"/>
    <property type="match status" value="1"/>
</dbReference>